<dbReference type="Proteomes" id="UP001165060">
    <property type="component" value="Unassembled WGS sequence"/>
</dbReference>
<keyword evidence="5" id="KW-0966">Cell projection</keyword>
<accession>A0ABQ6N9V3</accession>
<evidence type="ECO:0000256" key="2">
    <source>
        <dbReference type="ARBA" id="ARBA00004496"/>
    </source>
</evidence>
<dbReference type="EMBL" id="BRYB01006851">
    <property type="protein sequence ID" value="GMI49847.1"/>
    <property type="molecule type" value="Genomic_DNA"/>
</dbReference>
<protein>
    <recommendedName>
        <fullName evidence="6">BART domain-containing protein</fullName>
    </recommendedName>
</protein>
<evidence type="ECO:0000256" key="4">
    <source>
        <dbReference type="ARBA" id="ARBA00023069"/>
    </source>
</evidence>
<reference evidence="7 8" key="1">
    <citation type="journal article" date="2023" name="Commun. Biol.">
        <title>Genome analysis of Parmales, the sister group of diatoms, reveals the evolutionary specialization of diatoms from phago-mixotrophs to photoautotrophs.</title>
        <authorList>
            <person name="Ban H."/>
            <person name="Sato S."/>
            <person name="Yoshikawa S."/>
            <person name="Yamada K."/>
            <person name="Nakamura Y."/>
            <person name="Ichinomiya M."/>
            <person name="Sato N."/>
            <person name="Blanc-Mathieu R."/>
            <person name="Endo H."/>
            <person name="Kuwata A."/>
            <person name="Ogata H."/>
        </authorList>
    </citation>
    <scope>NUCLEOTIDE SEQUENCE [LARGE SCALE GENOMIC DNA]</scope>
</reference>
<comment type="caution">
    <text evidence="7">The sequence shown here is derived from an EMBL/GenBank/DDBJ whole genome shotgun (WGS) entry which is preliminary data.</text>
</comment>
<evidence type="ECO:0000313" key="8">
    <source>
        <dbReference type="Proteomes" id="UP001165060"/>
    </source>
</evidence>
<evidence type="ECO:0000313" key="7">
    <source>
        <dbReference type="EMBL" id="GMI49847.1"/>
    </source>
</evidence>
<dbReference type="InterPro" id="IPR042541">
    <property type="entry name" value="BART_sf"/>
</dbReference>
<organism evidence="7 8">
    <name type="scientific">Tetraparma gracilis</name>
    <dbReference type="NCBI Taxonomy" id="2962635"/>
    <lineage>
        <taxon>Eukaryota</taxon>
        <taxon>Sar</taxon>
        <taxon>Stramenopiles</taxon>
        <taxon>Ochrophyta</taxon>
        <taxon>Bolidophyceae</taxon>
        <taxon>Parmales</taxon>
        <taxon>Triparmaceae</taxon>
        <taxon>Tetraparma</taxon>
    </lineage>
</organism>
<keyword evidence="8" id="KW-1185">Reference proteome</keyword>
<evidence type="ECO:0000256" key="3">
    <source>
        <dbReference type="ARBA" id="ARBA00022490"/>
    </source>
</evidence>
<evidence type="ECO:0000259" key="6">
    <source>
        <dbReference type="Pfam" id="PF11527"/>
    </source>
</evidence>
<comment type="subcellular location">
    <subcellularLocation>
        <location evidence="1">Cell projection</location>
        <location evidence="1">Cilium</location>
    </subcellularLocation>
    <subcellularLocation>
        <location evidence="2">Cytoplasm</location>
    </subcellularLocation>
</comment>
<evidence type="ECO:0000256" key="1">
    <source>
        <dbReference type="ARBA" id="ARBA00004138"/>
    </source>
</evidence>
<dbReference type="Gene3D" id="1.20.1520.10">
    <property type="entry name" value="ADP-ribosylation factor-like 2-binding protein, domain"/>
    <property type="match status" value="1"/>
</dbReference>
<dbReference type="InterPro" id="IPR023379">
    <property type="entry name" value="BART_dom"/>
</dbReference>
<dbReference type="Pfam" id="PF11527">
    <property type="entry name" value="ARL2_Bind_BART"/>
    <property type="match status" value="1"/>
</dbReference>
<keyword evidence="3" id="KW-0963">Cytoplasm</keyword>
<evidence type="ECO:0000256" key="5">
    <source>
        <dbReference type="ARBA" id="ARBA00023273"/>
    </source>
</evidence>
<sequence>MPSESKEEAKSGDSGSITDPTVLALIRWGTGSVFEDSLEEWMMDNCSPFAEAIAPGEEQPLSWGSAFSAYCEWLDNELSTFCSDNDLTPKEVSRAMGETMDEHGEEFFPTFMSITEYSTFTEHMKKLATKREREGEAADAAEESLDSGNISGVWCSDPDRYDPDSVEEGLKQVNCPWVFRKVLKRAAKFIKDVTIKQDDDGIEFAFSIHLFGTTINYAPYGELCVTKNLWGKECKVMGPRPPRGQNGTRYEQFENPGCPEGTTYKGSWQLADNGQTLVWENVVYRPDLDTTVVYTQYLIRKEARK</sequence>
<feature type="domain" description="BART" evidence="6">
    <location>
        <begin position="28"/>
        <end position="129"/>
    </location>
</feature>
<gene>
    <name evidence="7" type="ORF">TeGR_g6849</name>
</gene>
<keyword evidence="4" id="KW-0969">Cilium</keyword>
<proteinExistence type="predicted"/>
<name>A0ABQ6N9V3_9STRA</name>